<evidence type="ECO:0000256" key="10">
    <source>
        <dbReference type="PROSITE-ProRule" id="PRU00042"/>
    </source>
</evidence>
<feature type="compositionally biased region" description="Basic and acidic residues" evidence="11">
    <location>
        <begin position="237"/>
        <end position="247"/>
    </location>
</feature>
<sequence>MSEPTKGHKGKDKEPVVCEICGASCLGRKAFHFHMSYHHKGPTWICDVCGKTFRHKSDLKKHEVVHTGEKKFKCHLCPSQYTANRALKKHLVRTHGKEKGQEKTPGEGVLKIKCEYPSCSASFLSESELRSHIEQIHSKNEEGNVWVCKLCGKVFANQQRLTRHDLVHNKVKKHSCTVCNRDFTLLHNLQKHLKAVHLKERFPCTQPGCDKKYGGSSNLSEHLRKKHGIYSAKYRAKQNEKQLEKNSRSPPSPE</sequence>
<keyword evidence="6" id="KW-0862">Zinc</keyword>
<dbReference type="PANTHER" id="PTHR46179:SF13">
    <property type="entry name" value="C2H2-TYPE DOMAIN-CONTAINING PROTEIN"/>
    <property type="match status" value="1"/>
</dbReference>
<dbReference type="Proteomes" id="UP000094527">
    <property type="component" value="Unassembled WGS sequence"/>
</dbReference>
<protein>
    <submittedName>
        <fullName evidence="13">Putative zinc finger protein</fullName>
    </submittedName>
</protein>
<keyword evidence="3" id="KW-0479">Metal-binding</keyword>
<comment type="subcellular location">
    <subcellularLocation>
        <location evidence="1">Nucleus</location>
    </subcellularLocation>
</comment>
<organism evidence="13 14">
    <name type="scientific">Orchesella cincta</name>
    <name type="common">Springtail</name>
    <name type="synonym">Podura cincta</name>
    <dbReference type="NCBI Taxonomy" id="48709"/>
    <lineage>
        <taxon>Eukaryota</taxon>
        <taxon>Metazoa</taxon>
        <taxon>Ecdysozoa</taxon>
        <taxon>Arthropoda</taxon>
        <taxon>Hexapoda</taxon>
        <taxon>Collembola</taxon>
        <taxon>Entomobryomorpha</taxon>
        <taxon>Entomobryoidea</taxon>
        <taxon>Orchesellidae</taxon>
        <taxon>Orchesellinae</taxon>
        <taxon>Orchesella</taxon>
    </lineage>
</organism>
<dbReference type="SUPFAM" id="SSF57667">
    <property type="entry name" value="beta-beta-alpha zinc fingers"/>
    <property type="match status" value="2"/>
</dbReference>
<evidence type="ECO:0000313" key="14">
    <source>
        <dbReference type="Proteomes" id="UP000094527"/>
    </source>
</evidence>
<reference evidence="13 14" key="1">
    <citation type="journal article" date="2016" name="Genome Biol. Evol.">
        <title>Gene Family Evolution Reflects Adaptation to Soil Environmental Stressors in the Genome of the Collembolan Orchesella cincta.</title>
        <authorList>
            <person name="Faddeeva-Vakhrusheva A."/>
            <person name="Derks M.F."/>
            <person name="Anvar S.Y."/>
            <person name="Agamennone V."/>
            <person name="Suring W."/>
            <person name="Smit S."/>
            <person name="van Straalen N.M."/>
            <person name="Roelofs D."/>
        </authorList>
    </citation>
    <scope>NUCLEOTIDE SEQUENCE [LARGE SCALE GENOMIC DNA]</scope>
    <source>
        <tissue evidence="13">Mixed pool</tissue>
    </source>
</reference>
<evidence type="ECO:0000313" key="13">
    <source>
        <dbReference type="EMBL" id="ODM90372.1"/>
    </source>
</evidence>
<keyword evidence="14" id="KW-1185">Reference proteome</keyword>
<dbReference type="GO" id="GO:0008270">
    <property type="term" value="F:zinc ion binding"/>
    <property type="evidence" value="ECO:0007669"/>
    <property type="project" value="UniProtKB-KW"/>
</dbReference>
<dbReference type="STRING" id="48709.A0A1D2MBS7"/>
<evidence type="ECO:0000256" key="6">
    <source>
        <dbReference type="ARBA" id="ARBA00022833"/>
    </source>
</evidence>
<keyword evidence="8" id="KW-0804">Transcription</keyword>
<accession>A0A1D2MBS7</accession>
<dbReference type="OMA" id="KTHIEGV"/>
<dbReference type="InterPro" id="IPR051061">
    <property type="entry name" value="Zinc_finger_trans_reg"/>
</dbReference>
<evidence type="ECO:0000256" key="3">
    <source>
        <dbReference type="ARBA" id="ARBA00022723"/>
    </source>
</evidence>
<keyword evidence="9" id="KW-0539">Nucleus</keyword>
<dbReference type="EMBL" id="LJIJ01002004">
    <property type="protein sequence ID" value="ODM90372.1"/>
    <property type="molecule type" value="Genomic_DNA"/>
</dbReference>
<evidence type="ECO:0000256" key="1">
    <source>
        <dbReference type="ARBA" id="ARBA00004123"/>
    </source>
</evidence>
<keyword evidence="7" id="KW-0805">Transcription regulation</keyword>
<dbReference type="SMART" id="SM00355">
    <property type="entry name" value="ZnF_C2H2"/>
    <property type="match status" value="7"/>
</dbReference>
<evidence type="ECO:0000256" key="4">
    <source>
        <dbReference type="ARBA" id="ARBA00022737"/>
    </source>
</evidence>
<feature type="region of interest" description="Disordered" evidence="11">
    <location>
        <begin position="234"/>
        <end position="254"/>
    </location>
</feature>
<dbReference type="AlphaFoldDB" id="A0A1D2MBS7"/>
<keyword evidence="5 10" id="KW-0863">Zinc-finger</keyword>
<feature type="domain" description="C2H2-type" evidence="12">
    <location>
        <begin position="112"/>
        <end position="142"/>
    </location>
</feature>
<keyword evidence="4" id="KW-0677">Repeat</keyword>
<feature type="domain" description="C2H2-type" evidence="12">
    <location>
        <begin position="202"/>
        <end position="227"/>
    </location>
</feature>
<evidence type="ECO:0000256" key="8">
    <source>
        <dbReference type="ARBA" id="ARBA00023163"/>
    </source>
</evidence>
<dbReference type="GO" id="GO:0005634">
    <property type="term" value="C:nucleus"/>
    <property type="evidence" value="ECO:0007669"/>
    <property type="project" value="UniProtKB-SubCell"/>
</dbReference>
<comment type="similarity">
    <text evidence="2">Belongs to the krueppel C2H2-type zinc-finger protein family.</text>
</comment>
<dbReference type="InterPro" id="IPR036236">
    <property type="entry name" value="Znf_C2H2_sf"/>
</dbReference>
<feature type="domain" description="C2H2-type" evidence="12">
    <location>
        <begin position="44"/>
        <end position="71"/>
    </location>
</feature>
<dbReference type="PROSITE" id="PS50157">
    <property type="entry name" value="ZINC_FINGER_C2H2_2"/>
    <property type="match status" value="6"/>
</dbReference>
<dbReference type="PROSITE" id="PS00028">
    <property type="entry name" value="ZINC_FINGER_C2H2_1"/>
    <property type="match status" value="6"/>
</dbReference>
<dbReference type="OrthoDB" id="6077919at2759"/>
<dbReference type="Pfam" id="PF00096">
    <property type="entry name" value="zf-C2H2"/>
    <property type="match status" value="4"/>
</dbReference>
<proteinExistence type="inferred from homology"/>
<dbReference type="InterPro" id="IPR013087">
    <property type="entry name" value="Znf_C2H2_type"/>
</dbReference>
<evidence type="ECO:0000256" key="7">
    <source>
        <dbReference type="ARBA" id="ARBA00023015"/>
    </source>
</evidence>
<evidence type="ECO:0000256" key="9">
    <source>
        <dbReference type="ARBA" id="ARBA00023242"/>
    </source>
</evidence>
<feature type="domain" description="C2H2-type" evidence="12">
    <location>
        <begin position="174"/>
        <end position="202"/>
    </location>
</feature>
<dbReference type="Gene3D" id="3.30.160.60">
    <property type="entry name" value="Classic Zinc Finger"/>
    <property type="match status" value="5"/>
</dbReference>
<dbReference type="FunFam" id="3.30.160.60:FF:000017">
    <property type="entry name" value="zinc finger protein 62 homolog"/>
    <property type="match status" value="1"/>
</dbReference>
<gene>
    <name evidence="13" type="ORF">Ocin01_16310</name>
</gene>
<dbReference type="GO" id="GO:0006357">
    <property type="term" value="P:regulation of transcription by RNA polymerase II"/>
    <property type="evidence" value="ECO:0007669"/>
    <property type="project" value="TreeGrafter"/>
</dbReference>
<feature type="domain" description="C2H2-type" evidence="12">
    <location>
        <begin position="146"/>
        <end position="173"/>
    </location>
</feature>
<name>A0A1D2MBS7_ORCCI</name>
<evidence type="ECO:0000259" key="12">
    <source>
        <dbReference type="PROSITE" id="PS50157"/>
    </source>
</evidence>
<evidence type="ECO:0000256" key="11">
    <source>
        <dbReference type="SAM" id="MobiDB-lite"/>
    </source>
</evidence>
<dbReference type="PANTHER" id="PTHR46179">
    <property type="entry name" value="ZINC FINGER PROTEIN"/>
    <property type="match status" value="1"/>
</dbReference>
<evidence type="ECO:0000256" key="5">
    <source>
        <dbReference type="ARBA" id="ARBA00022771"/>
    </source>
</evidence>
<comment type="caution">
    <text evidence="13">The sequence shown here is derived from an EMBL/GenBank/DDBJ whole genome shotgun (WGS) entry which is preliminary data.</text>
</comment>
<feature type="domain" description="C2H2-type" evidence="12">
    <location>
        <begin position="72"/>
        <end position="100"/>
    </location>
</feature>
<evidence type="ECO:0000256" key="2">
    <source>
        <dbReference type="ARBA" id="ARBA00006991"/>
    </source>
</evidence>